<feature type="transmembrane region" description="Helical" evidence="12">
    <location>
        <begin position="691"/>
        <end position="709"/>
    </location>
</feature>
<feature type="domain" description="G-protein coupled receptors family 3 profile" evidence="13">
    <location>
        <begin position="577"/>
        <end position="827"/>
    </location>
</feature>
<keyword evidence="6 12" id="KW-1133">Transmembrane helix</keyword>
<keyword evidence="9" id="KW-0675">Receptor</keyword>
<keyword evidence="8 12" id="KW-0472">Membrane</keyword>
<evidence type="ECO:0000256" key="12">
    <source>
        <dbReference type="SAM" id="Phobius"/>
    </source>
</evidence>
<dbReference type="Gene3D" id="2.10.50.30">
    <property type="entry name" value="GPCR, family 3, nine cysteines domain"/>
    <property type="match status" value="1"/>
</dbReference>
<evidence type="ECO:0000256" key="7">
    <source>
        <dbReference type="ARBA" id="ARBA00023040"/>
    </source>
</evidence>
<evidence type="ECO:0000256" key="11">
    <source>
        <dbReference type="ARBA" id="ARBA00023224"/>
    </source>
</evidence>
<dbReference type="PANTHER" id="PTHR24061:SF599">
    <property type="entry name" value="G-PROTEIN COUPLED RECEPTORS FAMILY 3 PROFILE DOMAIN-CONTAINING PROTEIN"/>
    <property type="match status" value="1"/>
</dbReference>
<dbReference type="GO" id="GO:0005886">
    <property type="term" value="C:plasma membrane"/>
    <property type="evidence" value="ECO:0007669"/>
    <property type="project" value="UniProtKB-SubCell"/>
</dbReference>
<dbReference type="PROSITE" id="PS50259">
    <property type="entry name" value="G_PROTEIN_RECEP_F3_4"/>
    <property type="match status" value="1"/>
</dbReference>
<dbReference type="InterPro" id="IPR038550">
    <property type="entry name" value="GPCR_3_9-Cys_sf"/>
</dbReference>
<feature type="transmembrane region" description="Helical" evidence="12">
    <location>
        <begin position="771"/>
        <end position="791"/>
    </location>
</feature>
<dbReference type="InterPro" id="IPR004073">
    <property type="entry name" value="GPCR_3_vmron_rcpt_2"/>
</dbReference>
<dbReference type="PANTHER" id="PTHR24061">
    <property type="entry name" value="CALCIUM-SENSING RECEPTOR-RELATED"/>
    <property type="match status" value="1"/>
</dbReference>
<keyword evidence="4 12" id="KW-0812">Transmembrane</keyword>
<dbReference type="InterPro" id="IPR017978">
    <property type="entry name" value="GPCR_3_C"/>
</dbReference>
<organism evidence="14 15">
    <name type="scientific">Varanus komodoensis</name>
    <name type="common">Komodo dragon</name>
    <dbReference type="NCBI Taxonomy" id="61221"/>
    <lineage>
        <taxon>Eukaryota</taxon>
        <taxon>Metazoa</taxon>
        <taxon>Chordata</taxon>
        <taxon>Craniata</taxon>
        <taxon>Vertebrata</taxon>
        <taxon>Euteleostomi</taxon>
        <taxon>Lepidosauria</taxon>
        <taxon>Squamata</taxon>
        <taxon>Bifurcata</taxon>
        <taxon>Unidentata</taxon>
        <taxon>Episquamata</taxon>
        <taxon>Toxicofera</taxon>
        <taxon>Anguimorpha</taxon>
        <taxon>Paleoanguimorpha</taxon>
        <taxon>Varanoidea</taxon>
        <taxon>Varanidae</taxon>
        <taxon>Varanus</taxon>
    </lineage>
</organism>
<dbReference type="SUPFAM" id="SSF53822">
    <property type="entry name" value="Periplasmic binding protein-like I"/>
    <property type="match status" value="1"/>
</dbReference>
<sequence length="933" mass="105112">RQKHQHCRCIFATSPSPALRLSDSAPQSYCRFLTHSYQHLLALVFAVKESNKNLQTLSNLTLGFHIYNSNFVASWTFRAAMDLLSTWGRFLPNYKSSHFNSSIPLCKGTLPEPENIAHQSTGSSGLRVLFIFTFSFKLTFGSSPVMTDETQVTFFQQMFPTGDHQYVGILQLLLTFRWTWIGAIIIQDQNGQRFVQTVLPKFSQRGICFDFIATLPTVYFTKDIAEMVAEWIETYNVIMSSTANVVVINGESHTMIFLRMFPQVSDFEDIQIKTEGKVWIMTAQMEFTSTPFQSFWGIDIIHGALSIAVHSKAVPGFQQFLQMRNPTSDREDGFITDFWQQAFSCVFLKEMFKKQDEEICTGEEKLESLPGSVFDLDMTSHSYSVYNAVYAVAHALRSLHSSISSHRASAHGARWEHPAHQAWQVRCSLHQYLQSASFNNGAGEEVSLDQNGDLLAGFDILNWHTFLNLSFIRVKNLIYDAGLLIPNIYVILFKALNNFISEQVQPDSHCSQACQIGYRKRKKEGEPFCCYDCLQCPQGKISNMNECSPCPEDQYPNDNRDFCILKKITFLSFEEPLGISLALVALCFSVITALVLGIFVRHRDTPIVKANNRNLTFTLLVSLLLSFLCVLLFIGQPHKVTCLLRQTAFGMIFSVAVSSVLAKTITVVLAFMATKPGSRMRSWVGTKLAKFIVLSCSLIQAMICTIWLATSPPFPDFDMHSMTEEIFLECKEGFTLLFYCVLGFMGFLAMLSFMVAFLGRKLPDSFNEAKFITLSMLVFCSVWLTFVPTYLSTKGKYMVAVEIFSILASSAGLLGCIFPPKCYVIVIPQPETNIYCTGILMLQNTYRESCMASDHNTSGSTSLNRNVFGHYTVDGAFFRSAKGGTNGGFFLTGAPHLFNNLTMAGWLVTLLILGIFKCLFSCSKWFIFSDFIF</sequence>
<keyword evidence="7" id="KW-0297">G-protein coupled receptor</keyword>
<keyword evidence="11" id="KW-0807">Transducer</keyword>
<feature type="transmembrane region" description="Helical" evidence="12">
    <location>
        <begin position="577"/>
        <end position="600"/>
    </location>
</feature>
<feature type="transmembrane region" description="Helical" evidence="12">
    <location>
        <begin position="736"/>
        <end position="759"/>
    </location>
</feature>
<evidence type="ECO:0000256" key="2">
    <source>
        <dbReference type="ARBA" id="ARBA00007242"/>
    </source>
</evidence>
<evidence type="ECO:0000313" key="14">
    <source>
        <dbReference type="Ensembl" id="ENSVKKP00000001455.1"/>
    </source>
</evidence>
<feature type="transmembrane region" description="Helical" evidence="12">
    <location>
        <begin position="906"/>
        <end position="927"/>
    </location>
</feature>
<dbReference type="OMA" id="THNEANM"/>
<comment type="similarity">
    <text evidence="2">Belongs to the G-protein coupled receptor 3 family.</text>
</comment>
<keyword evidence="15" id="KW-1185">Reference proteome</keyword>
<evidence type="ECO:0000256" key="9">
    <source>
        <dbReference type="ARBA" id="ARBA00023170"/>
    </source>
</evidence>
<dbReference type="CDD" id="cd15283">
    <property type="entry name" value="7tmC_V2R_pheromone"/>
    <property type="match status" value="1"/>
</dbReference>
<dbReference type="AlphaFoldDB" id="A0A8D2IZ35"/>
<keyword evidence="3" id="KW-1003">Cell membrane</keyword>
<feature type="transmembrane region" description="Helical" evidence="12">
    <location>
        <begin position="612"/>
        <end position="635"/>
    </location>
</feature>
<feature type="transmembrane region" description="Helical" evidence="12">
    <location>
        <begin position="797"/>
        <end position="818"/>
    </location>
</feature>
<dbReference type="InterPro" id="IPR001828">
    <property type="entry name" value="ANF_lig-bd_rcpt"/>
</dbReference>
<evidence type="ECO:0000256" key="6">
    <source>
        <dbReference type="ARBA" id="ARBA00022989"/>
    </source>
</evidence>
<accession>A0A8D2IZ35</accession>
<dbReference type="InterPro" id="IPR011500">
    <property type="entry name" value="GPCR_3_9-Cys_dom"/>
</dbReference>
<dbReference type="GO" id="GO:0004930">
    <property type="term" value="F:G protein-coupled receptor activity"/>
    <property type="evidence" value="ECO:0007669"/>
    <property type="project" value="UniProtKB-KW"/>
</dbReference>
<dbReference type="Ensembl" id="ENSVKKT00000001508.1">
    <property type="protein sequence ID" value="ENSVKKP00000001455.1"/>
    <property type="gene ID" value="ENSVKKG00000001198.1"/>
</dbReference>
<feature type="transmembrane region" description="Helical" evidence="12">
    <location>
        <begin position="647"/>
        <end position="671"/>
    </location>
</feature>
<keyword evidence="5" id="KW-0732">Signal</keyword>
<comment type="subcellular location">
    <subcellularLocation>
        <location evidence="1">Cell membrane</location>
        <topology evidence="1">Multi-pass membrane protein</topology>
    </subcellularLocation>
</comment>
<evidence type="ECO:0000313" key="15">
    <source>
        <dbReference type="Proteomes" id="UP000694545"/>
    </source>
</evidence>
<reference evidence="14" key="2">
    <citation type="submission" date="2025-09" db="UniProtKB">
        <authorList>
            <consortium name="Ensembl"/>
        </authorList>
    </citation>
    <scope>IDENTIFICATION</scope>
</reference>
<evidence type="ECO:0000256" key="10">
    <source>
        <dbReference type="ARBA" id="ARBA00023180"/>
    </source>
</evidence>
<dbReference type="PRINTS" id="PR01535">
    <property type="entry name" value="VOMERONASL2R"/>
</dbReference>
<evidence type="ECO:0000256" key="4">
    <source>
        <dbReference type="ARBA" id="ARBA00022692"/>
    </source>
</evidence>
<evidence type="ECO:0000256" key="5">
    <source>
        <dbReference type="ARBA" id="ARBA00022729"/>
    </source>
</evidence>
<dbReference type="Gene3D" id="3.40.50.2300">
    <property type="match status" value="2"/>
</dbReference>
<dbReference type="InterPro" id="IPR000068">
    <property type="entry name" value="GPCR_3_Ca_sens_rcpt-rel"/>
</dbReference>
<dbReference type="Proteomes" id="UP000694545">
    <property type="component" value="Unplaced"/>
</dbReference>
<evidence type="ECO:0000256" key="8">
    <source>
        <dbReference type="ARBA" id="ARBA00023136"/>
    </source>
</evidence>
<dbReference type="InterPro" id="IPR028082">
    <property type="entry name" value="Peripla_BP_I"/>
</dbReference>
<dbReference type="FunFam" id="2.10.50.30:FF:000002">
    <property type="entry name" value="Vomeronasal 2 receptor, h1"/>
    <property type="match status" value="1"/>
</dbReference>
<name>A0A8D2IZ35_VARKO</name>
<evidence type="ECO:0000256" key="1">
    <source>
        <dbReference type="ARBA" id="ARBA00004651"/>
    </source>
</evidence>
<dbReference type="FunFam" id="3.40.50.2300:FF:000024">
    <property type="entry name" value="Vomeronasal 2, receptor 73"/>
    <property type="match status" value="1"/>
</dbReference>
<dbReference type="InterPro" id="IPR000337">
    <property type="entry name" value="GPCR_3"/>
</dbReference>
<dbReference type="Pfam" id="PF00003">
    <property type="entry name" value="7tm_3"/>
    <property type="match status" value="1"/>
</dbReference>
<proteinExistence type="inferred from homology"/>
<evidence type="ECO:0000259" key="13">
    <source>
        <dbReference type="PROSITE" id="PS50259"/>
    </source>
</evidence>
<reference evidence="14" key="1">
    <citation type="submission" date="2025-08" db="UniProtKB">
        <authorList>
            <consortium name="Ensembl"/>
        </authorList>
    </citation>
    <scope>IDENTIFICATION</scope>
</reference>
<dbReference type="Pfam" id="PF07562">
    <property type="entry name" value="NCD3G"/>
    <property type="match status" value="1"/>
</dbReference>
<protein>
    <recommendedName>
        <fullName evidence="13">G-protein coupled receptors family 3 profile domain-containing protein</fullName>
    </recommendedName>
</protein>
<keyword evidence="10" id="KW-0325">Glycoprotein</keyword>
<evidence type="ECO:0000256" key="3">
    <source>
        <dbReference type="ARBA" id="ARBA00022475"/>
    </source>
</evidence>
<dbReference type="PRINTS" id="PR00248">
    <property type="entry name" value="GPCRMGR"/>
</dbReference>
<dbReference type="Pfam" id="PF01094">
    <property type="entry name" value="ANF_receptor"/>
    <property type="match status" value="1"/>
</dbReference>